<accession>A0A6J7A0E6</accession>
<evidence type="ECO:0000313" key="2">
    <source>
        <dbReference type="EMBL" id="CAB4364586.1"/>
    </source>
</evidence>
<dbReference type="InterPro" id="IPR012347">
    <property type="entry name" value="Ferritin-like"/>
</dbReference>
<organism evidence="4">
    <name type="scientific">freshwater metagenome</name>
    <dbReference type="NCBI Taxonomy" id="449393"/>
    <lineage>
        <taxon>unclassified sequences</taxon>
        <taxon>metagenomes</taxon>
        <taxon>ecological metagenomes</taxon>
    </lineage>
</organism>
<dbReference type="InterPro" id="IPR003251">
    <property type="entry name" value="Rr_diiron-bd_dom"/>
</dbReference>
<reference evidence="4" key="1">
    <citation type="submission" date="2020-05" db="EMBL/GenBank/DDBJ databases">
        <authorList>
            <person name="Chiriac C."/>
            <person name="Salcher M."/>
            <person name="Ghai R."/>
            <person name="Kavagutti S V."/>
        </authorList>
    </citation>
    <scope>NUCLEOTIDE SEQUENCE</scope>
</reference>
<evidence type="ECO:0000313" key="5">
    <source>
        <dbReference type="EMBL" id="CAB4852833.1"/>
    </source>
</evidence>
<gene>
    <name evidence="3" type="ORF">UFOPK2656_02340</name>
    <name evidence="4" type="ORF">UFOPK3099_01710</name>
    <name evidence="5" type="ORF">UFOPK3267_02355</name>
    <name evidence="6" type="ORF">UFOPK3651_02901</name>
    <name evidence="7" type="ORF">UFOPK3931_02788</name>
    <name evidence="2" type="ORF">UFOPK4189_02345</name>
</gene>
<evidence type="ECO:0000313" key="7">
    <source>
        <dbReference type="EMBL" id="CAB5010544.1"/>
    </source>
</evidence>
<dbReference type="EMBL" id="CAFBIY010000161">
    <property type="protein sequence ID" value="CAB4852833.1"/>
    <property type="molecule type" value="Genomic_DNA"/>
</dbReference>
<protein>
    <submittedName>
        <fullName evidence="4">Unannotated protein</fullName>
    </submittedName>
</protein>
<dbReference type="AlphaFoldDB" id="A0A6J7A0E6"/>
<dbReference type="CDD" id="cd00657">
    <property type="entry name" value="Ferritin_like"/>
    <property type="match status" value="1"/>
</dbReference>
<dbReference type="SUPFAM" id="SSF47240">
    <property type="entry name" value="Ferritin-like"/>
    <property type="match status" value="1"/>
</dbReference>
<name>A0A6J7A0E6_9ZZZZ</name>
<dbReference type="EMBL" id="CAESGF010000015">
    <property type="protein sequence ID" value="CAB4364586.1"/>
    <property type="molecule type" value="Genomic_DNA"/>
</dbReference>
<dbReference type="InterPro" id="IPR009078">
    <property type="entry name" value="Ferritin-like_SF"/>
</dbReference>
<dbReference type="GO" id="GO:0016491">
    <property type="term" value="F:oxidoreductase activity"/>
    <property type="evidence" value="ECO:0007669"/>
    <property type="project" value="InterPro"/>
</dbReference>
<evidence type="ECO:0000313" key="6">
    <source>
        <dbReference type="EMBL" id="CAB4951733.1"/>
    </source>
</evidence>
<evidence type="ECO:0000313" key="3">
    <source>
        <dbReference type="EMBL" id="CAB4734041.1"/>
    </source>
</evidence>
<dbReference type="EMBL" id="CAFAAV010000136">
    <property type="protein sequence ID" value="CAB4826321.1"/>
    <property type="molecule type" value="Genomic_DNA"/>
</dbReference>
<dbReference type="EMBL" id="CAEZYF010000016">
    <property type="protein sequence ID" value="CAB4734041.1"/>
    <property type="molecule type" value="Genomic_DNA"/>
</dbReference>
<dbReference type="Pfam" id="PF02915">
    <property type="entry name" value="Rubrerythrin"/>
    <property type="match status" value="1"/>
</dbReference>
<dbReference type="EMBL" id="CAFBOL010000107">
    <property type="protein sequence ID" value="CAB5010544.1"/>
    <property type="molecule type" value="Genomic_DNA"/>
</dbReference>
<sequence>MTANDSPYTAAATGEALDLAGLVSLMHLEFDGEQLYNTIADRIAHAEAAELVRRNGREEAVHGERLIEVIALRTGAPYQPEQRGTGNELELPETIGAKFLLRVAKGEHDGGAMYQAYADNEPNEEIARLLRQNGREEVMHARRVEQAIEMIEAAAAG</sequence>
<dbReference type="Gene3D" id="1.20.1260.10">
    <property type="match status" value="1"/>
</dbReference>
<dbReference type="EMBL" id="CAFBMT010000024">
    <property type="protein sequence ID" value="CAB4951733.1"/>
    <property type="molecule type" value="Genomic_DNA"/>
</dbReference>
<evidence type="ECO:0000259" key="1">
    <source>
        <dbReference type="Pfam" id="PF02915"/>
    </source>
</evidence>
<feature type="domain" description="Rubrerythrin diiron-binding" evidence="1">
    <location>
        <begin position="99"/>
        <end position="151"/>
    </location>
</feature>
<proteinExistence type="predicted"/>
<dbReference type="GO" id="GO:0046872">
    <property type="term" value="F:metal ion binding"/>
    <property type="evidence" value="ECO:0007669"/>
    <property type="project" value="InterPro"/>
</dbReference>
<evidence type="ECO:0000313" key="4">
    <source>
        <dbReference type="EMBL" id="CAB4826321.1"/>
    </source>
</evidence>